<feature type="region of interest" description="Disordered" evidence="1">
    <location>
        <begin position="1"/>
        <end position="21"/>
    </location>
</feature>
<reference evidence="2 3" key="1">
    <citation type="submission" date="2024-07" db="EMBL/GenBank/DDBJ databases">
        <title>Section-level genome sequencing and comparative genomics of Aspergillus sections Usti and Cavernicolus.</title>
        <authorList>
            <consortium name="Lawrence Berkeley National Laboratory"/>
            <person name="Nybo J.L."/>
            <person name="Vesth T.C."/>
            <person name="Theobald S."/>
            <person name="Frisvad J.C."/>
            <person name="Larsen T.O."/>
            <person name="Kjaerboelling I."/>
            <person name="Rothschild-Mancinelli K."/>
            <person name="Lyhne E.K."/>
            <person name="Kogle M.E."/>
            <person name="Barry K."/>
            <person name="Clum A."/>
            <person name="Na H."/>
            <person name="Ledsgaard L."/>
            <person name="Lin J."/>
            <person name="Lipzen A."/>
            <person name="Kuo A."/>
            <person name="Riley R."/>
            <person name="Mondo S."/>
            <person name="Labutti K."/>
            <person name="Haridas S."/>
            <person name="Pangalinan J."/>
            <person name="Salamov A.A."/>
            <person name="Simmons B.A."/>
            <person name="Magnuson J.K."/>
            <person name="Chen J."/>
            <person name="Drula E."/>
            <person name="Henrissat B."/>
            <person name="Wiebenga A."/>
            <person name="Lubbers R.J."/>
            <person name="Gomes A.C."/>
            <person name="Makela M.R."/>
            <person name="Stajich J."/>
            <person name="Grigoriev I.V."/>
            <person name="Mortensen U.H."/>
            <person name="De Vries R.P."/>
            <person name="Baker S.E."/>
            <person name="Andersen M.R."/>
        </authorList>
    </citation>
    <scope>NUCLEOTIDE SEQUENCE [LARGE SCALE GENOMIC DNA]</scope>
    <source>
        <strain evidence="2 3">CBS 588.65</strain>
    </source>
</reference>
<feature type="compositionally biased region" description="Polar residues" evidence="1">
    <location>
        <begin position="65"/>
        <end position="88"/>
    </location>
</feature>
<gene>
    <name evidence="2" type="ORF">BJX63DRAFT_427801</name>
</gene>
<feature type="compositionally biased region" description="Polar residues" evidence="1">
    <location>
        <begin position="38"/>
        <end position="48"/>
    </location>
</feature>
<evidence type="ECO:0000256" key="1">
    <source>
        <dbReference type="SAM" id="MobiDB-lite"/>
    </source>
</evidence>
<proteinExistence type="predicted"/>
<feature type="region of interest" description="Disordered" evidence="1">
    <location>
        <begin position="165"/>
        <end position="193"/>
    </location>
</feature>
<dbReference type="Proteomes" id="UP001610334">
    <property type="component" value="Unassembled WGS sequence"/>
</dbReference>
<evidence type="ECO:0000313" key="3">
    <source>
        <dbReference type="Proteomes" id="UP001610334"/>
    </source>
</evidence>
<dbReference type="EMBL" id="JBFXLT010000005">
    <property type="protein sequence ID" value="KAL2821121.1"/>
    <property type="molecule type" value="Genomic_DNA"/>
</dbReference>
<keyword evidence="3" id="KW-1185">Reference proteome</keyword>
<feature type="compositionally biased region" description="Low complexity" evidence="1">
    <location>
        <begin position="99"/>
        <end position="116"/>
    </location>
</feature>
<comment type="caution">
    <text evidence="2">The sequence shown here is derived from an EMBL/GenBank/DDBJ whole genome shotgun (WGS) entry which is preliminary data.</text>
</comment>
<organism evidence="2 3">
    <name type="scientific">Aspergillus granulosus</name>
    <dbReference type="NCBI Taxonomy" id="176169"/>
    <lineage>
        <taxon>Eukaryota</taxon>
        <taxon>Fungi</taxon>
        <taxon>Dikarya</taxon>
        <taxon>Ascomycota</taxon>
        <taxon>Pezizomycotina</taxon>
        <taxon>Eurotiomycetes</taxon>
        <taxon>Eurotiomycetidae</taxon>
        <taxon>Eurotiales</taxon>
        <taxon>Aspergillaceae</taxon>
        <taxon>Aspergillus</taxon>
        <taxon>Aspergillus subgen. Nidulantes</taxon>
    </lineage>
</organism>
<evidence type="ECO:0000313" key="2">
    <source>
        <dbReference type="EMBL" id="KAL2821121.1"/>
    </source>
</evidence>
<accession>A0ABR4I052</accession>
<protein>
    <submittedName>
        <fullName evidence="2">Uncharacterized protein</fullName>
    </submittedName>
</protein>
<feature type="region of interest" description="Disordered" evidence="1">
    <location>
        <begin position="38"/>
        <end position="145"/>
    </location>
</feature>
<sequence>MDLSSLEGPPILNSRFSSPPALRTHHAIPHIRLENVQSPVSPLESNSWDLPRRPASMSAIPPHNKPSNRASDRFWQSIQPESTSSNHRTGAPRSHRSHSSGCTTSRRLSTSTSSNTHARATLAPPSPQTTRSTPRQHSSSISTPHQLVWAESEQIWILTTRTAPPSSLAPQHHHHHRSLSSLAPVPNPTSPTTRLVHSRSMEIYPSAPMADVWNDVHDPNDLPPPYEQHIFDRPLGPIMPAVRRVPQEEVRQARTSRWAAIGRRVT</sequence>
<name>A0ABR4I052_9EURO</name>